<evidence type="ECO:0000313" key="2">
    <source>
        <dbReference type="Proteomes" id="UP001239994"/>
    </source>
</evidence>
<organism evidence="1 2">
    <name type="scientific">Electrophorus voltai</name>
    <dbReference type="NCBI Taxonomy" id="2609070"/>
    <lineage>
        <taxon>Eukaryota</taxon>
        <taxon>Metazoa</taxon>
        <taxon>Chordata</taxon>
        <taxon>Craniata</taxon>
        <taxon>Vertebrata</taxon>
        <taxon>Euteleostomi</taxon>
        <taxon>Actinopterygii</taxon>
        <taxon>Neopterygii</taxon>
        <taxon>Teleostei</taxon>
        <taxon>Ostariophysi</taxon>
        <taxon>Gymnotiformes</taxon>
        <taxon>Gymnotoidei</taxon>
        <taxon>Gymnotidae</taxon>
        <taxon>Electrophorus</taxon>
    </lineage>
</organism>
<protein>
    <submittedName>
        <fullName evidence="1">Uncharacterized protein</fullName>
    </submittedName>
</protein>
<dbReference type="EMBL" id="JAROKS010000020">
    <property type="protein sequence ID" value="KAK1791293.1"/>
    <property type="molecule type" value="Genomic_DNA"/>
</dbReference>
<keyword evidence="2" id="KW-1185">Reference proteome</keyword>
<comment type="caution">
    <text evidence="1">The sequence shown here is derived from an EMBL/GenBank/DDBJ whole genome shotgun (WGS) entry which is preliminary data.</text>
</comment>
<accession>A0AAD8Z1I4</accession>
<dbReference type="Proteomes" id="UP001239994">
    <property type="component" value="Unassembled WGS sequence"/>
</dbReference>
<name>A0AAD8Z1I4_9TELE</name>
<proteinExistence type="predicted"/>
<reference evidence="1" key="1">
    <citation type="submission" date="2023-03" db="EMBL/GenBank/DDBJ databases">
        <title>Electrophorus voltai genome.</title>
        <authorList>
            <person name="Bian C."/>
        </authorList>
    </citation>
    <scope>NUCLEOTIDE SEQUENCE</scope>
    <source>
        <strain evidence="1">CB-2022</strain>
        <tissue evidence="1">Muscle</tissue>
    </source>
</reference>
<evidence type="ECO:0000313" key="1">
    <source>
        <dbReference type="EMBL" id="KAK1791293.1"/>
    </source>
</evidence>
<gene>
    <name evidence="1" type="ORF">P4O66_013315</name>
</gene>
<sequence length="190" mass="21601">MTSCLFQTWKTGKPQGFYHHWNFPSCLGSTDGKLLPTLAHTTTISRGLFPLFFWLWLMLSFQCGCHKPEPDASFPRHQPPQRAEGLQLLVVECACGFPAVENVQVIYWSATAKSHVKTTFISQNILRCISPRKEQRGSDPNPVPEYSCHVAFQEVYRMRANNTTPEAVRVRATFTSYLNQQGAVSRQNHI</sequence>
<dbReference type="AlphaFoldDB" id="A0AAD8Z1I4"/>